<keyword evidence="3" id="KW-0732">Signal</keyword>
<organism evidence="4 5">
    <name type="scientific">Tribolium castaneum</name>
    <name type="common">Red flour beetle</name>
    <dbReference type="NCBI Taxonomy" id="7070"/>
    <lineage>
        <taxon>Eukaryota</taxon>
        <taxon>Metazoa</taxon>
        <taxon>Ecdysozoa</taxon>
        <taxon>Arthropoda</taxon>
        <taxon>Hexapoda</taxon>
        <taxon>Insecta</taxon>
        <taxon>Pterygota</taxon>
        <taxon>Neoptera</taxon>
        <taxon>Endopterygota</taxon>
        <taxon>Coleoptera</taxon>
        <taxon>Polyphaga</taxon>
        <taxon>Cucujiformia</taxon>
        <taxon>Tenebrionidae</taxon>
        <taxon>Tenebrionidae incertae sedis</taxon>
        <taxon>Tribolium</taxon>
    </lineage>
</organism>
<feature type="chain" id="PRO_5003090310" description="Vesicular, overexpressed in cancer, prosurvival protein 1" evidence="3">
    <location>
        <begin position="23"/>
        <end position="145"/>
    </location>
</feature>
<evidence type="ECO:0000313" key="4">
    <source>
        <dbReference type="EMBL" id="EEZ97293.1"/>
    </source>
</evidence>
<dbReference type="HOGENOM" id="CLU_1789343_0_0_1"/>
<evidence type="ECO:0000313" key="5">
    <source>
        <dbReference type="Proteomes" id="UP000007266"/>
    </source>
</evidence>
<keyword evidence="5" id="KW-1185">Reference proteome</keyword>
<keyword evidence="2" id="KW-0472">Membrane</keyword>
<feature type="compositionally biased region" description="Polar residues" evidence="1">
    <location>
        <begin position="122"/>
        <end position="131"/>
    </location>
</feature>
<name>D6X4B7_TRICA</name>
<protein>
    <recommendedName>
        <fullName evidence="6">Vesicular, overexpressed in cancer, prosurvival protein 1</fullName>
    </recommendedName>
</protein>
<dbReference type="KEGG" id="tca:103314446"/>
<keyword evidence="2" id="KW-1133">Transmembrane helix</keyword>
<sequence>MTILNLKFLFFLFFCTLTNVNCCTVDVIIPDGHGSYIRTFNFVDCNLIFETCCTEGCCPRFSHAHIWIFAGTFSFIFGICVFGCWLLCCKRRGEGRGRPPPIRDDNGDSPMVNLVIPDNNRTVGGIQNTAPVTPPPSYEEATSMR</sequence>
<dbReference type="Proteomes" id="UP000007266">
    <property type="component" value="Unassembled WGS sequence"/>
</dbReference>
<evidence type="ECO:0008006" key="6">
    <source>
        <dbReference type="Google" id="ProtNLM"/>
    </source>
</evidence>
<keyword evidence="2" id="KW-0812">Transmembrane</keyword>
<feature type="signal peptide" evidence="3">
    <location>
        <begin position="1"/>
        <end position="22"/>
    </location>
</feature>
<gene>
    <name evidence="4" type="primary">AUGUSTUS-3.0.2_11098</name>
    <name evidence="4" type="ORF">TcasGA2_TC011098</name>
</gene>
<feature type="region of interest" description="Disordered" evidence="1">
    <location>
        <begin position="122"/>
        <end position="145"/>
    </location>
</feature>
<proteinExistence type="predicted"/>
<dbReference type="EMBL" id="KQ971410">
    <property type="protein sequence ID" value="EEZ97293.1"/>
    <property type="molecule type" value="Genomic_DNA"/>
</dbReference>
<dbReference type="OrthoDB" id="6710934at2759"/>
<dbReference type="AlphaFoldDB" id="D6X4B7"/>
<evidence type="ECO:0000256" key="2">
    <source>
        <dbReference type="SAM" id="Phobius"/>
    </source>
</evidence>
<evidence type="ECO:0000256" key="1">
    <source>
        <dbReference type="SAM" id="MobiDB-lite"/>
    </source>
</evidence>
<reference evidence="4 5" key="2">
    <citation type="journal article" date="2010" name="Nucleic Acids Res.">
        <title>BeetleBase in 2010: revisions to provide comprehensive genomic information for Tribolium castaneum.</title>
        <authorList>
            <person name="Kim H.S."/>
            <person name="Murphy T."/>
            <person name="Xia J."/>
            <person name="Caragea D."/>
            <person name="Park Y."/>
            <person name="Beeman R.W."/>
            <person name="Lorenzen M.D."/>
            <person name="Butcher S."/>
            <person name="Manak J.R."/>
            <person name="Brown S.J."/>
        </authorList>
    </citation>
    <scope>NUCLEOTIDE SEQUENCE [LARGE SCALE GENOMIC DNA]</scope>
    <source>
        <strain evidence="4 5">Georgia GA2</strain>
    </source>
</reference>
<reference evidence="4 5" key="1">
    <citation type="journal article" date="2008" name="Nature">
        <title>The genome of the model beetle and pest Tribolium castaneum.</title>
        <authorList>
            <consortium name="Tribolium Genome Sequencing Consortium"/>
            <person name="Richards S."/>
            <person name="Gibbs R.A."/>
            <person name="Weinstock G.M."/>
            <person name="Brown S.J."/>
            <person name="Denell R."/>
            <person name="Beeman R.W."/>
            <person name="Gibbs R."/>
            <person name="Beeman R.W."/>
            <person name="Brown S.J."/>
            <person name="Bucher G."/>
            <person name="Friedrich M."/>
            <person name="Grimmelikhuijzen C.J."/>
            <person name="Klingler M."/>
            <person name="Lorenzen M."/>
            <person name="Richards S."/>
            <person name="Roth S."/>
            <person name="Schroder R."/>
            <person name="Tautz D."/>
            <person name="Zdobnov E.M."/>
            <person name="Muzny D."/>
            <person name="Gibbs R.A."/>
            <person name="Weinstock G.M."/>
            <person name="Attaway T."/>
            <person name="Bell S."/>
            <person name="Buhay C.J."/>
            <person name="Chandrabose M.N."/>
            <person name="Chavez D."/>
            <person name="Clerk-Blankenburg K.P."/>
            <person name="Cree A."/>
            <person name="Dao M."/>
            <person name="Davis C."/>
            <person name="Chacko J."/>
            <person name="Dinh H."/>
            <person name="Dugan-Rocha S."/>
            <person name="Fowler G."/>
            <person name="Garner T.T."/>
            <person name="Garnes J."/>
            <person name="Gnirke A."/>
            <person name="Hawes A."/>
            <person name="Hernandez J."/>
            <person name="Hines S."/>
            <person name="Holder M."/>
            <person name="Hume J."/>
            <person name="Jhangiani S.N."/>
            <person name="Joshi V."/>
            <person name="Khan Z.M."/>
            <person name="Jackson L."/>
            <person name="Kovar C."/>
            <person name="Kowis A."/>
            <person name="Lee S."/>
            <person name="Lewis L.R."/>
            <person name="Margolis J."/>
            <person name="Morgan M."/>
            <person name="Nazareth L.V."/>
            <person name="Nguyen N."/>
            <person name="Okwuonu G."/>
            <person name="Parker D."/>
            <person name="Richards S."/>
            <person name="Ruiz S.J."/>
            <person name="Santibanez J."/>
            <person name="Savard J."/>
            <person name="Scherer S.E."/>
            <person name="Schneider B."/>
            <person name="Sodergren E."/>
            <person name="Tautz D."/>
            <person name="Vattahil S."/>
            <person name="Villasana D."/>
            <person name="White C.S."/>
            <person name="Wright R."/>
            <person name="Park Y."/>
            <person name="Beeman R.W."/>
            <person name="Lord J."/>
            <person name="Oppert B."/>
            <person name="Lorenzen M."/>
            <person name="Brown S."/>
            <person name="Wang L."/>
            <person name="Savard J."/>
            <person name="Tautz D."/>
            <person name="Richards S."/>
            <person name="Weinstock G."/>
            <person name="Gibbs R.A."/>
            <person name="Liu Y."/>
            <person name="Worley K."/>
            <person name="Weinstock G."/>
            <person name="Elsik C.G."/>
            <person name="Reese J.T."/>
            <person name="Elhaik E."/>
            <person name="Landan G."/>
            <person name="Graur D."/>
            <person name="Arensburger P."/>
            <person name="Atkinson P."/>
            <person name="Beeman R.W."/>
            <person name="Beidler J."/>
            <person name="Brown S.J."/>
            <person name="Demuth J.P."/>
            <person name="Drury D.W."/>
            <person name="Du Y.Z."/>
            <person name="Fujiwara H."/>
            <person name="Lorenzen M."/>
            <person name="Maselli V."/>
            <person name="Osanai M."/>
            <person name="Park Y."/>
            <person name="Robertson H.M."/>
            <person name="Tu Z."/>
            <person name="Wang J.J."/>
            <person name="Wang S."/>
            <person name="Richards S."/>
            <person name="Song H."/>
            <person name="Zhang L."/>
            <person name="Sodergren E."/>
            <person name="Werner D."/>
            <person name="Stanke M."/>
            <person name="Morgenstern B."/>
            <person name="Solovyev V."/>
            <person name="Kosarev P."/>
            <person name="Brown G."/>
            <person name="Chen H.C."/>
            <person name="Ermolaeva O."/>
            <person name="Hlavina W."/>
            <person name="Kapustin Y."/>
            <person name="Kiryutin B."/>
            <person name="Kitts P."/>
            <person name="Maglott D."/>
            <person name="Pruitt K."/>
            <person name="Sapojnikov V."/>
            <person name="Souvorov A."/>
            <person name="Mackey A.J."/>
            <person name="Waterhouse R.M."/>
            <person name="Wyder S."/>
            <person name="Zdobnov E.M."/>
            <person name="Zdobnov E.M."/>
            <person name="Wyder S."/>
            <person name="Kriventseva E.V."/>
            <person name="Kadowaki T."/>
            <person name="Bork P."/>
            <person name="Aranda M."/>
            <person name="Bao R."/>
            <person name="Beermann A."/>
            <person name="Berns N."/>
            <person name="Bolognesi R."/>
            <person name="Bonneton F."/>
            <person name="Bopp D."/>
            <person name="Brown S.J."/>
            <person name="Bucher G."/>
            <person name="Butts T."/>
            <person name="Chaumot A."/>
            <person name="Denell R.E."/>
            <person name="Ferrier D.E."/>
            <person name="Friedrich M."/>
            <person name="Gordon C.M."/>
            <person name="Jindra M."/>
            <person name="Klingler M."/>
            <person name="Lan Q."/>
            <person name="Lattorff H.M."/>
            <person name="Laudet V."/>
            <person name="von Levetsow C."/>
            <person name="Liu Z."/>
            <person name="Lutz R."/>
            <person name="Lynch J.A."/>
            <person name="da Fonseca R.N."/>
            <person name="Posnien N."/>
            <person name="Reuter R."/>
            <person name="Roth S."/>
            <person name="Savard J."/>
            <person name="Schinko J.B."/>
            <person name="Schmitt C."/>
            <person name="Schoppmeier M."/>
            <person name="Schroder R."/>
            <person name="Shippy T.D."/>
            <person name="Simonnet F."/>
            <person name="Marques-Souza H."/>
            <person name="Tautz D."/>
            <person name="Tomoyasu Y."/>
            <person name="Trauner J."/>
            <person name="Van der Zee M."/>
            <person name="Vervoort M."/>
            <person name="Wittkopp N."/>
            <person name="Wimmer E.A."/>
            <person name="Yang X."/>
            <person name="Jones A.K."/>
            <person name="Sattelle D.B."/>
            <person name="Ebert P.R."/>
            <person name="Nelson D."/>
            <person name="Scott J.G."/>
            <person name="Beeman R.W."/>
            <person name="Muthukrishnan S."/>
            <person name="Kramer K.J."/>
            <person name="Arakane Y."/>
            <person name="Beeman R.W."/>
            <person name="Zhu Q."/>
            <person name="Hogenkamp D."/>
            <person name="Dixit R."/>
            <person name="Oppert B."/>
            <person name="Jiang H."/>
            <person name="Zou Z."/>
            <person name="Marshall J."/>
            <person name="Elpidina E."/>
            <person name="Vinokurov K."/>
            <person name="Oppert C."/>
            <person name="Zou Z."/>
            <person name="Evans J."/>
            <person name="Lu Z."/>
            <person name="Zhao P."/>
            <person name="Sumathipala N."/>
            <person name="Altincicek B."/>
            <person name="Vilcinskas A."/>
            <person name="Williams M."/>
            <person name="Hultmark D."/>
            <person name="Hetru C."/>
            <person name="Jiang H."/>
            <person name="Grimmelikhuijzen C.J."/>
            <person name="Hauser F."/>
            <person name="Cazzamali G."/>
            <person name="Williamson M."/>
            <person name="Park Y."/>
            <person name="Li B."/>
            <person name="Tanaka Y."/>
            <person name="Predel R."/>
            <person name="Neupert S."/>
            <person name="Schachtner J."/>
            <person name="Verleyen P."/>
            <person name="Raible F."/>
            <person name="Bork P."/>
            <person name="Friedrich M."/>
            <person name="Walden K.K."/>
            <person name="Robertson H.M."/>
            <person name="Angeli S."/>
            <person name="Foret S."/>
            <person name="Bucher G."/>
            <person name="Schuetz S."/>
            <person name="Maleszka R."/>
            <person name="Wimmer E.A."/>
            <person name="Beeman R.W."/>
            <person name="Lorenzen M."/>
            <person name="Tomoyasu Y."/>
            <person name="Miller S.C."/>
            <person name="Grossmann D."/>
            <person name="Bucher G."/>
        </authorList>
    </citation>
    <scope>NUCLEOTIDE SEQUENCE [LARGE SCALE GENOMIC DNA]</scope>
    <source>
        <strain evidence="4 5">Georgia GA2</strain>
    </source>
</reference>
<evidence type="ECO:0000256" key="3">
    <source>
        <dbReference type="SAM" id="SignalP"/>
    </source>
</evidence>
<feature type="transmembrane region" description="Helical" evidence="2">
    <location>
        <begin position="66"/>
        <end position="88"/>
    </location>
</feature>
<accession>D6X4B7</accession>